<keyword evidence="2" id="KW-1185">Reference proteome</keyword>
<gene>
    <name evidence="1" type="ORF">A5844_000532</name>
</gene>
<sequence>YNIYIITRLYKFLSFFHFFQYV</sequence>
<name>A0A2C9XQ44_9ENTE</name>
<evidence type="ECO:0000313" key="1">
    <source>
        <dbReference type="EMBL" id="OTP12300.1"/>
    </source>
</evidence>
<dbReference type="Proteomes" id="UP000194933">
    <property type="component" value="Unassembled WGS sequence"/>
</dbReference>
<proteinExistence type="predicted"/>
<protein>
    <submittedName>
        <fullName evidence="1">Uncharacterized protein</fullName>
    </submittedName>
</protein>
<dbReference type="AlphaFoldDB" id="A0A2C9XQ44"/>
<feature type="non-terminal residue" evidence="1">
    <location>
        <position position="1"/>
    </location>
</feature>
<accession>A0A2C9XQ44</accession>
<dbReference type="EMBL" id="NGMO01000001">
    <property type="protein sequence ID" value="OTP12300.1"/>
    <property type="molecule type" value="Genomic_DNA"/>
</dbReference>
<evidence type="ECO:0000313" key="2">
    <source>
        <dbReference type="Proteomes" id="UP000194933"/>
    </source>
</evidence>
<organism evidence="1 2">
    <name type="scientific">Candidatus Enterococcus wittei</name>
    <dbReference type="NCBI Taxonomy" id="1987383"/>
    <lineage>
        <taxon>Bacteria</taxon>
        <taxon>Bacillati</taxon>
        <taxon>Bacillota</taxon>
        <taxon>Bacilli</taxon>
        <taxon>Lactobacillales</taxon>
        <taxon>Enterococcaceae</taxon>
        <taxon>Enterococcus</taxon>
    </lineage>
</organism>
<reference evidence="1 2" key="1">
    <citation type="submission" date="2017-05" db="EMBL/GenBank/DDBJ databases">
        <title>The Genome Sequence of Enterococcus sp. 10A9_DIV0425.</title>
        <authorList>
            <consortium name="The Broad Institute Genomics Platform"/>
            <consortium name="The Broad Institute Genomic Center for Infectious Diseases"/>
            <person name="Earl A."/>
            <person name="Manson A."/>
            <person name="Schwartman J."/>
            <person name="Gilmore M."/>
            <person name="Abouelleil A."/>
            <person name="Cao P."/>
            <person name="Chapman S."/>
            <person name="Cusick C."/>
            <person name="Shea T."/>
            <person name="Young S."/>
            <person name="Neafsey D."/>
            <person name="Nusbaum C."/>
            <person name="Birren B."/>
        </authorList>
    </citation>
    <scope>NUCLEOTIDE SEQUENCE [LARGE SCALE GENOMIC DNA]</scope>
    <source>
        <strain evidence="1 2">10A9_DIV0425</strain>
    </source>
</reference>
<comment type="caution">
    <text evidence="1">The sequence shown here is derived from an EMBL/GenBank/DDBJ whole genome shotgun (WGS) entry which is preliminary data.</text>
</comment>